<dbReference type="InterPro" id="IPR058914">
    <property type="entry name" value="LIPB1/2_CC"/>
</dbReference>
<accession>A0A0R3RN66</accession>
<dbReference type="Proteomes" id="UP000050640">
    <property type="component" value="Unplaced"/>
</dbReference>
<sequence length="170" mass="18973">MSIDIFSRMVLRLLLGNDPGSMMAKQSVLFVMCFETANPRGTIILNGLGEKGSPSPSMSTVSCPEYPELQEKLHRLAMARDSLSLQVTILTEQVGAQKEKIRDLENLLATKANNLDSTEELLQERVDSNGDLESKKLDLLAEVSNLKLKYATLEKEKMETERKLQLSQVC</sequence>
<dbReference type="GO" id="GO:0007528">
    <property type="term" value="P:neuromuscular junction development"/>
    <property type="evidence" value="ECO:0007669"/>
    <property type="project" value="TreeGrafter"/>
</dbReference>
<evidence type="ECO:0000313" key="5">
    <source>
        <dbReference type="WBParaSite" id="EEL_0000292601-mRNA-1"/>
    </source>
</evidence>
<organism evidence="4 5">
    <name type="scientific">Elaeophora elaphi</name>
    <dbReference type="NCBI Taxonomy" id="1147741"/>
    <lineage>
        <taxon>Eukaryota</taxon>
        <taxon>Metazoa</taxon>
        <taxon>Ecdysozoa</taxon>
        <taxon>Nematoda</taxon>
        <taxon>Chromadorea</taxon>
        <taxon>Rhabditida</taxon>
        <taxon>Spirurina</taxon>
        <taxon>Spiruromorpha</taxon>
        <taxon>Filarioidea</taxon>
        <taxon>Onchocercidae</taxon>
        <taxon>Elaeophora</taxon>
    </lineage>
</organism>
<reference evidence="5" key="1">
    <citation type="submission" date="2017-02" db="UniProtKB">
        <authorList>
            <consortium name="WormBaseParasite"/>
        </authorList>
    </citation>
    <scope>IDENTIFICATION</scope>
</reference>
<evidence type="ECO:0000259" key="3">
    <source>
        <dbReference type="Pfam" id="PF26022"/>
    </source>
</evidence>
<proteinExistence type="predicted"/>
<dbReference type="PANTHER" id="PTHR12587">
    <property type="entry name" value="LAR INTERACTING PROTEIN LIP -RELATED PROTEIN"/>
    <property type="match status" value="1"/>
</dbReference>
<keyword evidence="2" id="KW-0175">Coiled coil</keyword>
<feature type="coiled-coil region" evidence="2">
    <location>
        <begin position="87"/>
        <end position="163"/>
    </location>
</feature>
<dbReference type="PANTHER" id="PTHR12587:SF14">
    <property type="entry name" value="AT31531P"/>
    <property type="match status" value="1"/>
</dbReference>
<evidence type="ECO:0000313" key="4">
    <source>
        <dbReference type="Proteomes" id="UP000050640"/>
    </source>
</evidence>
<protein>
    <submittedName>
        <fullName evidence="5">Liprin-beta-2-like</fullName>
    </submittedName>
</protein>
<keyword evidence="1" id="KW-0677">Repeat</keyword>
<evidence type="ECO:0000256" key="1">
    <source>
        <dbReference type="ARBA" id="ARBA00022737"/>
    </source>
</evidence>
<name>A0A0R3RN66_9BILA</name>
<dbReference type="AlphaFoldDB" id="A0A0R3RN66"/>
<dbReference type="InterPro" id="IPR029515">
    <property type="entry name" value="Liprin"/>
</dbReference>
<dbReference type="WBParaSite" id="EEL_0000292601-mRNA-1">
    <property type="protein sequence ID" value="EEL_0000292601-mRNA-1"/>
    <property type="gene ID" value="EEL_0000292601"/>
</dbReference>
<keyword evidence="4" id="KW-1185">Reference proteome</keyword>
<dbReference type="Pfam" id="PF26022">
    <property type="entry name" value="CC_Liprin_beta"/>
    <property type="match status" value="1"/>
</dbReference>
<evidence type="ECO:0000256" key="2">
    <source>
        <dbReference type="SAM" id="Coils"/>
    </source>
</evidence>
<dbReference type="STRING" id="1147741.A0A0R3RN66"/>
<feature type="domain" description="Liprin-beta-1/2 coiled-coil" evidence="3">
    <location>
        <begin position="70"/>
        <end position="168"/>
    </location>
</feature>
<dbReference type="GO" id="GO:0048786">
    <property type="term" value="C:presynaptic active zone"/>
    <property type="evidence" value="ECO:0007669"/>
    <property type="project" value="TreeGrafter"/>
</dbReference>